<name>A0AAV2E9J4_9ROSI</name>
<reference evidence="2 3" key="1">
    <citation type="submission" date="2024-04" db="EMBL/GenBank/DDBJ databases">
        <authorList>
            <person name="Fracassetti M."/>
        </authorList>
    </citation>
    <scope>NUCLEOTIDE SEQUENCE [LARGE SCALE GENOMIC DNA]</scope>
</reference>
<dbReference type="EMBL" id="OZ034817">
    <property type="protein sequence ID" value="CAL1382175.1"/>
    <property type="molecule type" value="Genomic_DNA"/>
</dbReference>
<keyword evidence="3" id="KW-1185">Reference proteome</keyword>
<evidence type="ECO:0000313" key="3">
    <source>
        <dbReference type="Proteomes" id="UP001497516"/>
    </source>
</evidence>
<evidence type="ECO:0000313" key="2">
    <source>
        <dbReference type="EMBL" id="CAL1382175.1"/>
    </source>
</evidence>
<dbReference type="AlphaFoldDB" id="A0AAV2E9J4"/>
<gene>
    <name evidence="2" type="ORF">LTRI10_LOCUS23515</name>
</gene>
<dbReference type="Proteomes" id="UP001497516">
    <property type="component" value="Chromosome 4"/>
</dbReference>
<evidence type="ECO:0000256" key="1">
    <source>
        <dbReference type="SAM" id="MobiDB-lite"/>
    </source>
</evidence>
<proteinExistence type="predicted"/>
<feature type="compositionally biased region" description="Polar residues" evidence="1">
    <location>
        <begin position="1"/>
        <end position="10"/>
    </location>
</feature>
<protein>
    <recommendedName>
        <fullName evidence="4">SMP domain-containing protein</fullName>
    </recommendedName>
</protein>
<evidence type="ECO:0008006" key="4">
    <source>
        <dbReference type="Google" id="ProtNLM"/>
    </source>
</evidence>
<sequence>MAEIQSSRSLGPSLAELTTDIEQKREAEAVKTLRVNSTTPEVAPIGQVPSKMAEAASIDDAAELLSPSKQA</sequence>
<accession>A0AAV2E9J4</accession>
<feature type="region of interest" description="Disordered" evidence="1">
    <location>
        <begin position="1"/>
        <end position="22"/>
    </location>
</feature>
<organism evidence="2 3">
    <name type="scientific">Linum trigynum</name>
    <dbReference type="NCBI Taxonomy" id="586398"/>
    <lineage>
        <taxon>Eukaryota</taxon>
        <taxon>Viridiplantae</taxon>
        <taxon>Streptophyta</taxon>
        <taxon>Embryophyta</taxon>
        <taxon>Tracheophyta</taxon>
        <taxon>Spermatophyta</taxon>
        <taxon>Magnoliopsida</taxon>
        <taxon>eudicotyledons</taxon>
        <taxon>Gunneridae</taxon>
        <taxon>Pentapetalae</taxon>
        <taxon>rosids</taxon>
        <taxon>fabids</taxon>
        <taxon>Malpighiales</taxon>
        <taxon>Linaceae</taxon>
        <taxon>Linum</taxon>
    </lineage>
</organism>